<dbReference type="EMBL" id="UINC01104644">
    <property type="protein sequence ID" value="SVC67959.1"/>
    <property type="molecule type" value="Genomic_DNA"/>
</dbReference>
<evidence type="ECO:0000313" key="1">
    <source>
        <dbReference type="EMBL" id="SVC67959.1"/>
    </source>
</evidence>
<reference evidence="1" key="1">
    <citation type="submission" date="2018-05" db="EMBL/GenBank/DDBJ databases">
        <authorList>
            <person name="Lanie J.A."/>
            <person name="Ng W.-L."/>
            <person name="Kazmierczak K.M."/>
            <person name="Andrzejewski T.M."/>
            <person name="Davidsen T.M."/>
            <person name="Wayne K.J."/>
            <person name="Tettelin H."/>
            <person name="Glass J.I."/>
            <person name="Rusch D."/>
            <person name="Podicherti R."/>
            <person name="Tsui H.-C.T."/>
            <person name="Winkler M.E."/>
        </authorList>
    </citation>
    <scope>NUCLEOTIDE SEQUENCE</scope>
</reference>
<proteinExistence type="predicted"/>
<gene>
    <name evidence="1" type="ORF">METZ01_LOCUS320813</name>
</gene>
<accession>A0A382P3G7</accession>
<protein>
    <submittedName>
        <fullName evidence="1">Uncharacterized protein</fullName>
    </submittedName>
</protein>
<feature type="non-terminal residue" evidence="1">
    <location>
        <position position="75"/>
    </location>
</feature>
<organism evidence="1">
    <name type="scientific">marine metagenome</name>
    <dbReference type="NCBI Taxonomy" id="408172"/>
    <lineage>
        <taxon>unclassified sequences</taxon>
        <taxon>metagenomes</taxon>
        <taxon>ecological metagenomes</taxon>
    </lineage>
</organism>
<name>A0A382P3G7_9ZZZZ</name>
<feature type="non-terminal residue" evidence="1">
    <location>
        <position position="1"/>
    </location>
</feature>
<dbReference type="AlphaFoldDB" id="A0A382P3G7"/>
<sequence length="75" mass="8859">MKVHYDRLPDHMRESTRRYIEDGLDPGGFLSSIITNNLFEAVNRADDTNTELLKFWVNFFHSFAPAMCWGSREKY</sequence>